<gene>
    <name evidence="1" type="ORF">OL497_19840</name>
</gene>
<organism evidence="1 2">
    <name type="scientific">Chitinophaga nivalis</name>
    <dbReference type="NCBI Taxonomy" id="2991709"/>
    <lineage>
        <taxon>Bacteria</taxon>
        <taxon>Pseudomonadati</taxon>
        <taxon>Bacteroidota</taxon>
        <taxon>Chitinophagia</taxon>
        <taxon>Chitinophagales</taxon>
        <taxon>Chitinophagaceae</taxon>
        <taxon>Chitinophaga</taxon>
    </lineage>
</organism>
<protein>
    <recommendedName>
        <fullName evidence="3">SH3b domain-containing protein</fullName>
    </recommendedName>
</protein>
<proteinExistence type="predicted"/>
<dbReference type="EMBL" id="JAPDNS010000002">
    <property type="protein sequence ID" value="MCW3486164.1"/>
    <property type="molecule type" value="Genomic_DNA"/>
</dbReference>
<dbReference type="Proteomes" id="UP001207742">
    <property type="component" value="Unassembled WGS sequence"/>
</dbReference>
<comment type="caution">
    <text evidence="1">The sequence shown here is derived from an EMBL/GenBank/DDBJ whole genome shotgun (WGS) entry which is preliminary data.</text>
</comment>
<evidence type="ECO:0000313" key="2">
    <source>
        <dbReference type="Proteomes" id="UP001207742"/>
    </source>
</evidence>
<name>A0ABT3IQB4_9BACT</name>
<dbReference type="RefSeq" id="WP_264732980.1">
    <property type="nucleotide sequence ID" value="NZ_JAPDNR010000001.1"/>
</dbReference>
<reference evidence="1 2" key="1">
    <citation type="submission" date="2022-10" db="EMBL/GenBank/DDBJ databases">
        <title>Chitinophaga nivalis PC15 sp. nov., isolated from Pyeongchang county, South Korea.</title>
        <authorList>
            <person name="Trinh H.N."/>
        </authorList>
    </citation>
    <scope>NUCLEOTIDE SEQUENCE [LARGE SCALE GENOMIC DNA]</scope>
    <source>
        <strain evidence="1 2">PC14</strain>
    </source>
</reference>
<evidence type="ECO:0000313" key="1">
    <source>
        <dbReference type="EMBL" id="MCW3486164.1"/>
    </source>
</evidence>
<evidence type="ECO:0008006" key="3">
    <source>
        <dbReference type="Google" id="ProtNLM"/>
    </source>
</evidence>
<accession>A0ABT3IQB4</accession>
<keyword evidence="2" id="KW-1185">Reference proteome</keyword>
<sequence length="290" mass="32450">MKQFFFFLCLGLGWGAATQAQEISYMWQIQAGDSRYVFTDTAYVRTGADTRQAIADTLFAGDEITIREITDKPLTLKGFTAPWLQITYKKDSVEKTGFLWQGLISFTQMRRGDTRFVFGVDRRFVKTVKEGGETYEESEYLIKLKAVVAGQLLSAMQRRGGGDGSFSYAESKVMSGLGLTNVKNIVVLTLSGEACGVPTNYFYYAWMNDNRLVALPDRSDVGDADVYYHSEKFLFPAEKGGQPDQILLTIEEGTNEDDKRDKAGNAIMTIKKSSKQYTWDGTSGTFRALP</sequence>